<reference evidence="1 2" key="1">
    <citation type="submission" date="2019-05" db="EMBL/GenBank/DDBJ databases">
        <title>Chryseobacterium sp. isolated from King George Island, maritime Antarctica.</title>
        <authorList>
            <person name="Peng X."/>
        </authorList>
    </citation>
    <scope>NUCLEOTIDE SEQUENCE [LARGE SCALE GENOMIC DNA]</scope>
    <source>
        <strain evidence="1 2">7-3A</strain>
    </source>
</reference>
<dbReference type="RefSeq" id="WP_193813010.1">
    <property type="nucleotide sequence ID" value="NZ_CP040442.1"/>
</dbReference>
<protein>
    <submittedName>
        <fullName evidence="1">Uncharacterized protein</fullName>
    </submittedName>
</protein>
<dbReference type="Proteomes" id="UP000594195">
    <property type="component" value="Chromosome"/>
</dbReference>
<sequence length="219" mass="25622">MRNSIIYFENNDRIVVGNISISMPTLVELQILSPFNGLVLQRIPEDSKEFNDEEQNSAGQDLIQKCFEISAIIQEHNKIIRKDFLQLLTNLENFNNGKSEIYIRNRDELLGVFMRAHFPDFNDGENSNINFSEGIFTFLSQYFISNGKCADLEITTTFTTNPKPPCFSDLEQQLKEYLAKPFEEKLFLLAQQSMNKRKGHYDWFLMQEFIENNENHIQD</sequence>
<evidence type="ECO:0000313" key="2">
    <source>
        <dbReference type="Proteomes" id="UP000594195"/>
    </source>
</evidence>
<dbReference type="AlphaFoldDB" id="A0A7M2Y807"/>
<keyword evidence="2" id="KW-1185">Reference proteome</keyword>
<gene>
    <name evidence="1" type="ORF">Q73A0000_05135</name>
</gene>
<evidence type="ECO:0000313" key="1">
    <source>
        <dbReference type="EMBL" id="QOW09794.1"/>
    </source>
</evidence>
<name>A0A7M2Y807_9FLAO</name>
<organism evidence="1 2">
    <name type="scientific">Kaistella flava</name>
    <name type="common">ex Peng et al. 2021</name>
    <dbReference type="NCBI Taxonomy" id="2038776"/>
    <lineage>
        <taxon>Bacteria</taxon>
        <taxon>Pseudomonadati</taxon>
        <taxon>Bacteroidota</taxon>
        <taxon>Flavobacteriia</taxon>
        <taxon>Flavobacteriales</taxon>
        <taxon>Weeksellaceae</taxon>
        <taxon>Chryseobacterium group</taxon>
        <taxon>Kaistella</taxon>
    </lineage>
</organism>
<proteinExistence type="predicted"/>
<accession>A0A7M2Y807</accession>
<dbReference type="KEGG" id="kfa:Q73A0000_05135"/>
<dbReference type="EMBL" id="CP040442">
    <property type="protein sequence ID" value="QOW09794.1"/>
    <property type="molecule type" value="Genomic_DNA"/>
</dbReference>